<evidence type="ECO:0000259" key="8">
    <source>
        <dbReference type="Pfam" id="PF01850"/>
    </source>
</evidence>
<dbReference type="KEGG" id="metu:GNH96_11905"/>
<dbReference type="SUPFAM" id="SSF88723">
    <property type="entry name" value="PIN domain-like"/>
    <property type="match status" value="1"/>
</dbReference>
<keyword evidence="10" id="KW-1185">Reference proteome</keyword>
<evidence type="ECO:0000256" key="1">
    <source>
        <dbReference type="ARBA" id="ARBA00001946"/>
    </source>
</evidence>
<proteinExistence type="inferred from homology"/>
<dbReference type="PANTHER" id="PTHR33653:SF1">
    <property type="entry name" value="RIBONUCLEASE VAPC2"/>
    <property type="match status" value="1"/>
</dbReference>
<accession>A0A858Q9M9</accession>
<evidence type="ECO:0000256" key="4">
    <source>
        <dbReference type="ARBA" id="ARBA00022723"/>
    </source>
</evidence>
<evidence type="ECO:0000313" key="9">
    <source>
        <dbReference type="EMBL" id="QJD30608.1"/>
    </source>
</evidence>
<evidence type="ECO:0000256" key="2">
    <source>
        <dbReference type="ARBA" id="ARBA00022649"/>
    </source>
</evidence>
<protein>
    <submittedName>
        <fullName evidence="9">PIN domain-containing protein</fullName>
    </submittedName>
</protein>
<evidence type="ECO:0000256" key="7">
    <source>
        <dbReference type="ARBA" id="ARBA00038093"/>
    </source>
</evidence>
<dbReference type="PANTHER" id="PTHR33653">
    <property type="entry name" value="RIBONUCLEASE VAPC2"/>
    <property type="match status" value="1"/>
</dbReference>
<sequence>MTPVTTLLDTNVLIYHMNNQGGDRFVDRFRSTLQAGAGISVITRIEVLAWRGHTDETAFQATALLGLCREFGLSESVIQHCIGLRRAFNVKLPDAIIAATAVLSNLPLMTRNTGDFQRIPGLMIVDPFE</sequence>
<dbReference type="EMBL" id="CP046565">
    <property type="protein sequence ID" value="QJD30608.1"/>
    <property type="molecule type" value="Genomic_DNA"/>
</dbReference>
<evidence type="ECO:0000256" key="5">
    <source>
        <dbReference type="ARBA" id="ARBA00022801"/>
    </source>
</evidence>
<dbReference type="InterPro" id="IPR050556">
    <property type="entry name" value="Type_II_TA_system_RNase"/>
</dbReference>
<dbReference type="Gene3D" id="3.40.50.1010">
    <property type="entry name" value="5'-nuclease"/>
    <property type="match status" value="1"/>
</dbReference>
<dbReference type="InterPro" id="IPR029060">
    <property type="entry name" value="PIN-like_dom_sf"/>
</dbReference>
<keyword evidence="3" id="KW-0540">Nuclease</keyword>
<keyword evidence="6" id="KW-0460">Magnesium</keyword>
<keyword evidence="4" id="KW-0479">Metal-binding</keyword>
<dbReference type="CDD" id="cd18738">
    <property type="entry name" value="PIN_VapC4-5_FitB-like"/>
    <property type="match status" value="1"/>
</dbReference>
<organism evidence="9 10">
    <name type="scientific">Methylococcus geothermalis</name>
    <dbReference type="NCBI Taxonomy" id="2681310"/>
    <lineage>
        <taxon>Bacteria</taxon>
        <taxon>Pseudomonadati</taxon>
        <taxon>Pseudomonadota</taxon>
        <taxon>Gammaproteobacteria</taxon>
        <taxon>Methylococcales</taxon>
        <taxon>Methylococcaceae</taxon>
        <taxon>Methylococcus</taxon>
    </lineage>
</organism>
<dbReference type="AlphaFoldDB" id="A0A858Q9M9"/>
<keyword evidence="5" id="KW-0378">Hydrolase</keyword>
<keyword evidence="2" id="KW-1277">Toxin-antitoxin system</keyword>
<comment type="similarity">
    <text evidence="7">Belongs to the PINc/VapC protein family.</text>
</comment>
<gene>
    <name evidence="9" type="ORF">GNH96_11905</name>
</gene>
<evidence type="ECO:0000313" key="10">
    <source>
        <dbReference type="Proteomes" id="UP000503004"/>
    </source>
</evidence>
<evidence type="ECO:0000256" key="3">
    <source>
        <dbReference type="ARBA" id="ARBA00022722"/>
    </source>
</evidence>
<dbReference type="RefSeq" id="WP_169603885.1">
    <property type="nucleotide sequence ID" value="NZ_CP046565.1"/>
</dbReference>
<name>A0A858Q9M9_9GAMM</name>
<evidence type="ECO:0000256" key="6">
    <source>
        <dbReference type="ARBA" id="ARBA00022842"/>
    </source>
</evidence>
<dbReference type="Proteomes" id="UP000503004">
    <property type="component" value="Chromosome"/>
</dbReference>
<reference evidence="10" key="1">
    <citation type="submission" date="2019-12" db="EMBL/GenBank/DDBJ databases">
        <authorList>
            <person name="Awala S.I."/>
            <person name="Rhee S.K."/>
        </authorList>
    </citation>
    <scope>NUCLEOTIDE SEQUENCE [LARGE SCALE GENOMIC DNA]</scope>
    <source>
        <strain evidence="10">IM1</strain>
    </source>
</reference>
<dbReference type="GO" id="GO:0016787">
    <property type="term" value="F:hydrolase activity"/>
    <property type="evidence" value="ECO:0007669"/>
    <property type="project" value="UniProtKB-KW"/>
</dbReference>
<feature type="domain" description="PIN" evidence="8">
    <location>
        <begin position="7"/>
        <end position="121"/>
    </location>
</feature>
<dbReference type="Pfam" id="PF01850">
    <property type="entry name" value="PIN"/>
    <property type="match status" value="1"/>
</dbReference>
<dbReference type="GO" id="GO:0004518">
    <property type="term" value="F:nuclease activity"/>
    <property type="evidence" value="ECO:0007669"/>
    <property type="project" value="UniProtKB-KW"/>
</dbReference>
<comment type="cofactor">
    <cofactor evidence="1">
        <name>Mg(2+)</name>
        <dbReference type="ChEBI" id="CHEBI:18420"/>
    </cofactor>
</comment>
<dbReference type="InterPro" id="IPR002716">
    <property type="entry name" value="PIN_dom"/>
</dbReference>
<dbReference type="GO" id="GO:0046872">
    <property type="term" value="F:metal ion binding"/>
    <property type="evidence" value="ECO:0007669"/>
    <property type="project" value="UniProtKB-KW"/>
</dbReference>